<feature type="region of interest" description="Disordered" evidence="1">
    <location>
        <begin position="196"/>
        <end position="255"/>
    </location>
</feature>
<dbReference type="OrthoDB" id="4027955at2759"/>
<feature type="region of interest" description="Disordered" evidence="1">
    <location>
        <begin position="1"/>
        <end position="42"/>
    </location>
</feature>
<sequence>MSKNSESNASNDAQGENNPLSPINPITTLGQDNPTTVQDDDPTMVGNTLNLTQTDQQVNELLSQRLPKMMADQFGPMVNEQLHPMMDKLFEAHLPKYISTIENHVKAMYFDTATTRIIDTLKPFIQETVNQAVRPRFPGSFSEPANVLSNKNNISASPPPTQTNNPGSQPNADLENPTNEALDHPESIAADTIPIQSPQDVGASANYQQDSNGKESVNSTMPHPPSSVPSIDTTNPLKSPTHINSPNPSHQSTYSMVNSMNTHVTSQPSTDQLVNNSPPFGSAKFFEVRKRISAIDAECQDLKVKITDINIIEKKLPYIYNPSLSKESLFIERLDLIESIPEIERTKEEKESLKKSNHKEYPTTTSIKTTHDTLLYVKELLFYKAKYSIPDKLLKSAFVLACNNPKDNDLKRACDLAIIPHNTNPNFNGINYGIIIDLLYDTEPAIVAESVLDSVNNYLQNEKNAIMLVAQIDFAITSNINNITPSIWYQIYCSLWNKQKPLMTNLTKTIDNPKVSATLESIQFYKSSAITSNPEFQKIDFHEVWKIVSEQLRHIAKYHSDTTSSSTPQSNNQKATNSNDKNPNTKGKSPCTCCGKRNHSAQACFTLKQLIKNEKVKFSDNIIYKMNGTTPYELSPSEYLLRKYRTDFPAPPKSNTENKPKESTSNDSNSNARPHSTV</sequence>
<reference evidence="2 3" key="1">
    <citation type="journal article" date="2009" name="Genome Res.">
        <title>Comparative genomics of the fungal pathogens Candida dubliniensis and Candida albicans.</title>
        <authorList>
            <person name="Jackson A.P."/>
            <person name="Gamble J.A."/>
            <person name="Yeomans T."/>
            <person name="Moran G.P."/>
            <person name="Saunders D."/>
            <person name="Harris D."/>
            <person name="Aslett M."/>
            <person name="Barrell J.F."/>
            <person name="Butler G."/>
            <person name="Citiulo F."/>
            <person name="Coleman D.C."/>
            <person name="de Groot P.W.J."/>
            <person name="Goodwin T.J."/>
            <person name="Quail M.A."/>
            <person name="McQuillan J."/>
            <person name="Munro C.A."/>
            <person name="Pain A."/>
            <person name="Poulter R.T."/>
            <person name="Rajandream M.A."/>
            <person name="Renauld H."/>
            <person name="Spiering M.J."/>
            <person name="Tivey A."/>
            <person name="Gow N.A.R."/>
            <person name="Barrell B."/>
            <person name="Sullivan D.J."/>
            <person name="Berriman M."/>
        </authorList>
    </citation>
    <scope>NUCLEOTIDE SEQUENCE [LARGE SCALE GENOMIC DNA]</scope>
    <source>
        <strain evidence="3">CD36 / ATCC MYA-646 / CBS 7987 / NCPF 3949 / NRRL Y-17841</strain>
    </source>
</reference>
<gene>
    <name evidence="2" type="ORF">CD36_65060</name>
</gene>
<feature type="compositionally biased region" description="Polar residues" evidence="1">
    <location>
        <begin position="196"/>
        <end position="221"/>
    </location>
</feature>
<organism evidence="2 3">
    <name type="scientific">Candida dubliniensis (strain CD36 / ATCC MYA-646 / CBS 7987 / NCPF 3949 / NRRL Y-17841)</name>
    <name type="common">Yeast</name>
    <dbReference type="NCBI Taxonomy" id="573826"/>
    <lineage>
        <taxon>Eukaryota</taxon>
        <taxon>Fungi</taxon>
        <taxon>Dikarya</taxon>
        <taxon>Ascomycota</taxon>
        <taxon>Saccharomycotina</taxon>
        <taxon>Pichiomycetes</taxon>
        <taxon>Debaryomycetaceae</taxon>
        <taxon>Candida/Lodderomyces clade</taxon>
        <taxon>Candida</taxon>
    </lineage>
</organism>
<evidence type="ECO:0000313" key="2">
    <source>
        <dbReference type="EMBL" id="CAX41357.2"/>
    </source>
</evidence>
<feature type="region of interest" description="Disordered" evidence="1">
    <location>
        <begin position="645"/>
        <end position="678"/>
    </location>
</feature>
<feature type="compositionally biased region" description="Polar residues" evidence="1">
    <location>
        <begin position="147"/>
        <end position="179"/>
    </location>
</feature>
<evidence type="ECO:0000256" key="1">
    <source>
        <dbReference type="SAM" id="MobiDB-lite"/>
    </source>
</evidence>
<accession>B9WJD4</accession>
<dbReference type="GeneID" id="8048648"/>
<feature type="compositionally biased region" description="Polar residues" evidence="1">
    <location>
        <begin position="568"/>
        <end position="587"/>
    </location>
</feature>
<dbReference type="RefSeq" id="XP_002421196.1">
    <property type="nucleotide sequence ID" value="XM_002421151.1"/>
</dbReference>
<feature type="compositionally biased region" description="Polar residues" evidence="1">
    <location>
        <begin position="665"/>
        <end position="678"/>
    </location>
</feature>
<protein>
    <submittedName>
        <fullName evidence="2">Unidentified retrotransposon protein, putative</fullName>
    </submittedName>
</protein>
<dbReference type="HOGENOM" id="CLU_409920_0_0_1"/>
<proteinExistence type="predicted"/>
<dbReference type="EMBL" id="FM992693">
    <property type="protein sequence ID" value="CAX41357.2"/>
    <property type="molecule type" value="Genomic_DNA"/>
</dbReference>
<dbReference type="KEGG" id="cdu:CD36_65060"/>
<dbReference type="AlphaFoldDB" id="B9WJD4"/>
<name>B9WJD4_CANDC</name>
<feature type="compositionally biased region" description="Polar residues" evidence="1">
    <location>
        <begin position="228"/>
        <end position="255"/>
    </location>
</feature>
<dbReference type="Proteomes" id="UP000002605">
    <property type="component" value="Chromosome 6"/>
</dbReference>
<evidence type="ECO:0000313" key="3">
    <source>
        <dbReference type="Proteomes" id="UP000002605"/>
    </source>
</evidence>
<feature type="compositionally biased region" description="Polar residues" evidence="1">
    <location>
        <begin position="1"/>
        <end position="37"/>
    </location>
</feature>
<feature type="region of interest" description="Disordered" evidence="1">
    <location>
        <begin position="135"/>
        <end position="180"/>
    </location>
</feature>
<keyword evidence="3" id="KW-1185">Reference proteome</keyword>
<feature type="region of interest" description="Disordered" evidence="1">
    <location>
        <begin position="559"/>
        <end position="590"/>
    </location>
</feature>